<evidence type="ECO:0000256" key="1">
    <source>
        <dbReference type="SAM" id="MobiDB-lite"/>
    </source>
</evidence>
<dbReference type="AlphaFoldDB" id="A0A197JFD3"/>
<keyword evidence="3" id="KW-1185">Reference proteome</keyword>
<accession>A0A197JFD3</accession>
<sequence length="100" mass="11651">MTPVPTTTQLLLCPVCSQPFKPSKNENSNLRRHIKNIHKMSPTMHPRKCKWDSIPGGRIKDDKDRKEHIRKSKRRWARKTRLRHKAEEAALGLCMLSQAV</sequence>
<evidence type="ECO:0000313" key="2">
    <source>
        <dbReference type="EMBL" id="OAQ23713.1"/>
    </source>
</evidence>
<dbReference type="STRING" id="1314771.A0A197JFD3"/>
<reference evidence="2 3" key="1">
    <citation type="submission" date="2016-05" db="EMBL/GenBank/DDBJ databases">
        <title>Genome sequencing reveals origins of a unique bacterial endosymbiosis in the earliest lineages of terrestrial Fungi.</title>
        <authorList>
            <consortium name="DOE Joint Genome Institute"/>
            <person name="Uehling J."/>
            <person name="Gryganskyi A."/>
            <person name="Hameed K."/>
            <person name="Tschaplinski T."/>
            <person name="Misztal P."/>
            <person name="Wu S."/>
            <person name="Desiro A."/>
            <person name="Vande Pol N."/>
            <person name="Du Z.-Y."/>
            <person name="Zienkiewicz A."/>
            <person name="Zienkiewicz K."/>
            <person name="Morin E."/>
            <person name="Tisserant E."/>
            <person name="Splivallo R."/>
            <person name="Hainaut M."/>
            <person name="Henrissat B."/>
            <person name="Ohm R."/>
            <person name="Kuo A."/>
            <person name="Yan J."/>
            <person name="Lipzen A."/>
            <person name="Nolan M."/>
            <person name="Labutti K."/>
            <person name="Barry K."/>
            <person name="Goldstein A."/>
            <person name="Labbe J."/>
            <person name="Schadt C."/>
            <person name="Tuskan G."/>
            <person name="Grigoriev I."/>
            <person name="Martin F."/>
            <person name="Vilgalys R."/>
            <person name="Bonito G."/>
        </authorList>
    </citation>
    <scope>NUCLEOTIDE SEQUENCE [LARGE SCALE GENOMIC DNA]</scope>
    <source>
        <strain evidence="2 3">AG-77</strain>
    </source>
</reference>
<dbReference type="OrthoDB" id="2444399at2759"/>
<proteinExistence type="predicted"/>
<name>A0A197JFD3_9FUNG</name>
<feature type="region of interest" description="Disordered" evidence="1">
    <location>
        <begin position="37"/>
        <end position="78"/>
    </location>
</feature>
<feature type="compositionally biased region" description="Basic residues" evidence="1">
    <location>
        <begin position="68"/>
        <end position="78"/>
    </location>
</feature>
<dbReference type="Proteomes" id="UP000078512">
    <property type="component" value="Unassembled WGS sequence"/>
</dbReference>
<gene>
    <name evidence="2" type="ORF">K457DRAFT_142533</name>
</gene>
<feature type="compositionally biased region" description="Basic and acidic residues" evidence="1">
    <location>
        <begin position="58"/>
        <end position="67"/>
    </location>
</feature>
<dbReference type="EMBL" id="KV442111">
    <property type="protein sequence ID" value="OAQ23713.1"/>
    <property type="molecule type" value="Genomic_DNA"/>
</dbReference>
<organism evidence="2 3">
    <name type="scientific">Linnemannia elongata AG-77</name>
    <dbReference type="NCBI Taxonomy" id="1314771"/>
    <lineage>
        <taxon>Eukaryota</taxon>
        <taxon>Fungi</taxon>
        <taxon>Fungi incertae sedis</taxon>
        <taxon>Mucoromycota</taxon>
        <taxon>Mortierellomycotina</taxon>
        <taxon>Mortierellomycetes</taxon>
        <taxon>Mortierellales</taxon>
        <taxon>Mortierellaceae</taxon>
        <taxon>Linnemannia</taxon>
    </lineage>
</organism>
<protein>
    <submittedName>
        <fullName evidence="2">Uncharacterized protein</fullName>
    </submittedName>
</protein>
<evidence type="ECO:0000313" key="3">
    <source>
        <dbReference type="Proteomes" id="UP000078512"/>
    </source>
</evidence>